<keyword evidence="5 7" id="KW-0472">Membrane</keyword>
<feature type="region of interest" description="Disordered" evidence="6">
    <location>
        <begin position="207"/>
        <end position="250"/>
    </location>
</feature>
<keyword evidence="10" id="KW-1185">Reference proteome</keyword>
<feature type="transmembrane region" description="Helical" evidence="7">
    <location>
        <begin position="36"/>
        <end position="57"/>
    </location>
</feature>
<evidence type="ECO:0000256" key="2">
    <source>
        <dbReference type="ARBA" id="ARBA00022448"/>
    </source>
</evidence>
<dbReference type="SUPFAM" id="SSF103473">
    <property type="entry name" value="MFS general substrate transporter"/>
    <property type="match status" value="1"/>
</dbReference>
<evidence type="ECO:0000256" key="7">
    <source>
        <dbReference type="SAM" id="Phobius"/>
    </source>
</evidence>
<protein>
    <recommendedName>
        <fullName evidence="8">Major facilitator superfamily (MFS) profile domain-containing protein</fullName>
    </recommendedName>
</protein>
<proteinExistence type="predicted"/>
<evidence type="ECO:0000313" key="9">
    <source>
        <dbReference type="EMBL" id="KAK2711827.1"/>
    </source>
</evidence>
<evidence type="ECO:0000256" key="3">
    <source>
        <dbReference type="ARBA" id="ARBA00022692"/>
    </source>
</evidence>
<evidence type="ECO:0000313" key="10">
    <source>
        <dbReference type="Proteomes" id="UP001187531"/>
    </source>
</evidence>
<organism evidence="9 10">
    <name type="scientific">Artemia franciscana</name>
    <name type="common">Brine shrimp</name>
    <name type="synonym">Artemia sanfranciscana</name>
    <dbReference type="NCBI Taxonomy" id="6661"/>
    <lineage>
        <taxon>Eukaryota</taxon>
        <taxon>Metazoa</taxon>
        <taxon>Ecdysozoa</taxon>
        <taxon>Arthropoda</taxon>
        <taxon>Crustacea</taxon>
        <taxon>Branchiopoda</taxon>
        <taxon>Anostraca</taxon>
        <taxon>Artemiidae</taxon>
        <taxon>Artemia</taxon>
    </lineage>
</organism>
<dbReference type="EMBL" id="JAVRJZ010000016">
    <property type="protein sequence ID" value="KAK2711827.1"/>
    <property type="molecule type" value="Genomic_DNA"/>
</dbReference>
<evidence type="ECO:0000256" key="5">
    <source>
        <dbReference type="ARBA" id="ARBA00023136"/>
    </source>
</evidence>
<reference evidence="9" key="1">
    <citation type="submission" date="2023-07" db="EMBL/GenBank/DDBJ databases">
        <title>Chromosome-level genome assembly of Artemia franciscana.</title>
        <authorList>
            <person name="Jo E."/>
        </authorList>
    </citation>
    <scope>NUCLEOTIDE SEQUENCE</scope>
    <source>
        <tissue evidence="9">Whole body</tissue>
    </source>
</reference>
<keyword evidence="2" id="KW-0813">Transport</keyword>
<feature type="domain" description="Major facilitator superfamily (MFS) profile" evidence="8">
    <location>
        <begin position="1"/>
        <end position="164"/>
    </location>
</feature>
<dbReference type="Gene3D" id="1.20.1250.20">
    <property type="entry name" value="MFS general substrate transporter like domains"/>
    <property type="match status" value="1"/>
</dbReference>
<dbReference type="InterPro" id="IPR036259">
    <property type="entry name" value="MFS_trans_sf"/>
</dbReference>
<evidence type="ECO:0000256" key="4">
    <source>
        <dbReference type="ARBA" id="ARBA00022989"/>
    </source>
</evidence>
<dbReference type="PANTHER" id="PTHR23506:SF26">
    <property type="entry name" value="MFS-TYPE TRANSPORTER SLC18B1"/>
    <property type="match status" value="1"/>
</dbReference>
<name>A0AA88HVW2_ARTSF</name>
<sequence length="250" mass="26533">MTPLMVGLFFGLKDGANSVASPIWGYLCDTRGSVRIHIIISSLFAALSLFLIGPFPYLPIEQTLVTVGVALIISGIGFSGQQVAGVVDALRELVFQGFPDSPSTHGLVAGLWTSFSGAGRFISRAGTGILVDHVGFQISAVIMLFAQLFVVAAAVLHSLITSYRANRRPPVPLSLLEAGKPTPPEADFKPPHFHLSIMESGDYGQLSVTVSQPGSPAESLTVKSISIPVPRKTRKHEPRLRSGTVAGYPS</sequence>
<evidence type="ECO:0000259" key="8">
    <source>
        <dbReference type="PROSITE" id="PS50850"/>
    </source>
</evidence>
<comment type="caution">
    <text evidence="9">The sequence shown here is derived from an EMBL/GenBank/DDBJ whole genome shotgun (WGS) entry which is preliminary data.</text>
</comment>
<dbReference type="AlphaFoldDB" id="A0AA88HVW2"/>
<dbReference type="Proteomes" id="UP001187531">
    <property type="component" value="Unassembled WGS sequence"/>
</dbReference>
<keyword evidence="3 7" id="KW-0812">Transmembrane</keyword>
<feature type="transmembrane region" description="Helical" evidence="7">
    <location>
        <begin position="134"/>
        <end position="160"/>
    </location>
</feature>
<dbReference type="GO" id="GO:0022857">
    <property type="term" value="F:transmembrane transporter activity"/>
    <property type="evidence" value="ECO:0007669"/>
    <property type="project" value="InterPro"/>
</dbReference>
<keyword evidence="4 7" id="KW-1133">Transmembrane helix</keyword>
<gene>
    <name evidence="9" type="ORF">QYM36_012827</name>
</gene>
<dbReference type="GO" id="GO:0016020">
    <property type="term" value="C:membrane"/>
    <property type="evidence" value="ECO:0007669"/>
    <property type="project" value="UniProtKB-SubCell"/>
</dbReference>
<dbReference type="InterPro" id="IPR020846">
    <property type="entry name" value="MFS_dom"/>
</dbReference>
<evidence type="ECO:0000256" key="1">
    <source>
        <dbReference type="ARBA" id="ARBA00004141"/>
    </source>
</evidence>
<evidence type="ECO:0000256" key="6">
    <source>
        <dbReference type="SAM" id="MobiDB-lite"/>
    </source>
</evidence>
<accession>A0AA88HVW2</accession>
<comment type="subcellular location">
    <subcellularLocation>
        <location evidence="1">Membrane</location>
        <topology evidence="1">Multi-pass membrane protein</topology>
    </subcellularLocation>
</comment>
<dbReference type="PANTHER" id="PTHR23506">
    <property type="entry name" value="GH10249P"/>
    <property type="match status" value="1"/>
</dbReference>
<dbReference type="InterPro" id="IPR050930">
    <property type="entry name" value="MFS_Vesicular_Transporter"/>
</dbReference>
<feature type="transmembrane region" description="Helical" evidence="7">
    <location>
        <begin position="64"/>
        <end position="84"/>
    </location>
</feature>
<dbReference type="PROSITE" id="PS50850">
    <property type="entry name" value="MFS"/>
    <property type="match status" value="1"/>
</dbReference>